<feature type="domain" description="Ice-binding protein C-terminal" evidence="2">
    <location>
        <begin position="199"/>
        <end position="222"/>
    </location>
</feature>
<reference evidence="3" key="1">
    <citation type="submission" date="2022-06" db="EMBL/GenBank/DDBJ databases">
        <title>Aeoliella straminimaris, a novel planctomycete from sediments.</title>
        <authorList>
            <person name="Vitorino I.R."/>
            <person name="Lage O.M."/>
        </authorList>
    </citation>
    <scope>NUCLEOTIDE SEQUENCE</scope>
    <source>
        <strain evidence="3">ICT_H6.2</strain>
    </source>
</reference>
<comment type="caution">
    <text evidence="3">The sequence shown here is derived from an EMBL/GenBank/DDBJ whole genome shotgun (WGS) entry which is preliminary data.</text>
</comment>
<gene>
    <name evidence="3" type="ORF">NG895_09540</name>
</gene>
<evidence type="ECO:0000256" key="1">
    <source>
        <dbReference type="SAM" id="SignalP"/>
    </source>
</evidence>
<dbReference type="SUPFAM" id="SSF49785">
    <property type="entry name" value="Galactose-binding domain-like"/>
    <property type="match status" value="1"/>
</dbReference>
<dbReference type="NCBIfam" id="TIGR02595">
    <property type="entry name" value="PEP_CTERM"/>
    <property type="match status" value="1"/>
</dbReference>
<keyword evidence="1" id="KW-0732">Signal</keyword>
<dbReference type="Proteomes" id="UP001155241">
    <property type="component" value="Unassembled WGS sequence"/>
</dbReference>
<dbReference type="Pfam" id="PF07589">
    <property type="entry name" value="PEP-CTERM"/>
    <property type="match status" value="1"/>
</dbReference>
<organism evidence="3 4">
    <name type="scientific">Aeoliella straminimaris</name>
    <dbReference type="NCBI Taxonomy" id="2954799"/>
    <lineage>
        <taxon>Bacteria</taxon>
        <taxon>Pseudomonadati</taxon>
        <taxon>Planctomycetota</taxon>
        <taxon>Planctomycetia</taxon>
        <taxon>Pirellulales</taxon>
        <taxon>Lacipirellulaceae</taxon>
        <taxon>Aeoliella</taxon>
    </lineage>
</organism>
<sequence>MSGQRVLGLATAVAVMVACSFSQAALIPLAIPGVVGDAYHPGDNPDPGDGSWSRVLDGTGLTVGDTADPSTWTHNGAWQDNWQGQGTFTDGNTPGAWFMVDLGSIHDDLNSLYIWNVREVLDRGMKDVDIFYSDSTFPPDAWNLLGSYTIPQATGADTPADMVIDLSGVPSARYVGFEINTNYGSTFRVGVAEMQFTVVPEPSTVMLAGLALAAGLAIRKRR</sequence>
<keyword evidence="4" id="KW-1185">Reference proteome</keyword>
<evidence type="ECO:0000313" key="4">
    <source>
        <dbReference type="Proteomes" id="UP001155241"/>
    </source>
</evidence>
<evidence type="ECO:0000259" key="2">
    <source>
        <dbReference type="Pfam" id="PF07589"/>
    </source>
</evidence>
<dbReference type="RefSeq" id="WP_252852255.1">
    <property type="nucleotide sequence ID" value="NZ_JAMXLR010000036.1"/>
</dbReference>
<protein>
    <submittedName>
        <fullName evidence="3">PEP-CTERM sorting domain-containing protein</fullName>
    </submittedName>
</protein>
<dbReference type="EMBL" id="JAMXLR010000036">
    <property type="protein sequence ID" value="MCO6044149.1"/>
    <property type="molecule type" value="Genomic_DNA"/>
</dbReference>
<feature type="chain" id="PRO_5040884617" evidence="1">
    <location>
        <begin position="25"/>
        <end position="222"/>
    </location>
</feature>
<dbReference type="PROSITE" id="PS51257">
    <property type="entry name" value="PROKAR_LIPOPROTEIN"/>
    <property type="match status" value="1"/>
</dbReference>
<feature type="signal peptide" evidence="1">
    <location>
        <begin position="1"/>
        <end position="24"/>
    </location>
</feature>
<name>A0A9X2FD82_9BACT</name>
<accession>A0A9X2FD82</accession>
<proteinExistence type="predicted"/>
<evidence type="ECO:0000313" key="3">
    <source>
        <dbReference type="EMBL" id="MCO6044149.1"/>
    </source>
</evidence>
<dbReference type="AlphaFoldDB" id="A0A9X2FD82"/>
<dbReference type="InterPro" id="IPR008979">
    <property type="entry name" value="Galactose-bd-like_sf"/>
</dbReference>
<dbReference type="Gene3D" id="2.60.120.260">
    <property type="entry name" value="Galactose-binding domain-like"/>
    <property type="match status" value="1"/>
</dbReference>
<dbReference type="InterPro" id="IPR013424">
    <property type="entry name" value="Ice-binding_C"/>
</dbReference>